<feature type="compositionally biased region" description="Basic and acidic residues" evidence="1">
    <location>
        <begin position="98"/>
        <end position="131"/>
    </location>
</feature>
<protein>
    <submittedName>
        <fullName evidence="3">Uncharacterized protein</fullName>
    </submittedName>
</protein>
<accession>A0A941E391</accession>
<dbReference type="RefSeq" id="WP_212516533.1">
    <property type="nucleotide sequence ID" value="NZ_JAGSOH010000005.1"/>
</dbReference>
<name>A0A941E391_9ACTN</name>
<evidence type="ECO:0000313" key="3">
    <source>
        <dbReference type="EMBL" id="MBR7825380.1"/>
    </source>
</evidence>
<evidence type="ECO:0000313" key="4">
    <source>
        <dbReference type="Proteomes" id="UP000676325"/>
    </source>
</evidence>
<gene>
    <name evidence="3" type="ORF">KDK95_03600</name>
</gene>
<dbReference type="AlphaFoldDB" id="A0A941E391"/>
<feature type="region of interest" description="Disordered" evidence="1">
    <location>
        <begin position="1"/>
        <end position="175"/>
    </location>
</feature>
<feature type="compositionally biased region" description="Basic and acidic residues" evidence="1">
    <location>
        <begin position="28"/>
        <end position="38"/>
    </location>
</feature>
<reference evidence="3" key="1">
    <citation type="submission" date="2021-04" db="EMBL/GenBank/DDBJ databases">
        <title>Genome based classification of Actinospica acidithermotolerans sp. nov., an actinobacterium isolated from an Indonesian hot spring.</title>
        <authorList>
            <person name="Kusuma A.B."/>
            <person name="Putra K.E."/>
            <person name="Nafisah S."/>
            <person name="Loh J."/>
            <person name="Nouioui I."/>
            <person name="Goodfellow M."/>
        </authorList>
    </citation>
    <scope>NUCLEOTIDE SEQUENCE</scope>
    <source>
        <strain evidence="3">MGRD01-02</strain>
    </source>
</reference>
<keyword evidence="2" id="KW-0812">Transmembrane</keyword>
<feature type="compositionally biased region" description="Basic and acidic residues" evidence="1">
    <location>
        <begin position="1"/>
        <end position="19"/>
    </location>
</feature>
<evidence type="ECO:0000256" key="1">
    <source>
        <dbReference type="SAM" id="MobiDB-lite"/>
    </source>
</evidence>
<dbReference type="Proteomes" id="UP000676325">
    <property type="component" value="Unassembled WGS sequence"/>
</dbReference>
<feature type="compositionally biased region" description="Low complexity" evidence="1">
    <location>
        <begin position="139"/>
        <end position="149"/>
    </location>
</feature>
<organism evidence="3 4">
    <name type="scientific">Actinospica acidithermotolerans</name>
    <dbReference type="NCBI Taxonomy" id="2828514"/>
    <lineage>
        <taxon>Bacteria</taxon>
        <taxon>Bacillati</taxon>
        <taxon>Actinomycetota</taxon>
        <taxon>Actinomycetes</taxon>
        <taxon>Catenulisporales</taxon>
        <taxon>Actinospicaceae</taxon>
        <taxon>Actinospica</taxon>
    </lineage>
</organism>
<feature type="transmembrane region" description="Helical" evidence="2">
    <location>
        <begin position="181"/>
        <end position="200"/>
    </location>
</feature>
<keyword evidence="2" id="KW-0472">Membrane</keyword>
<proteinExistence type="predicted"/>
<dbReference type="EMBL" id="JAGSOH010000005">
    <property type="protein sequence ID" value="MBR7825380.1"/>
    <property type="molecule type" value="Genomic_DNA"/>
</dbReference>
<evidence type="ECO:0000256" key="2">
    <source>
        <dbReference type="SAM" id="Phobius"/>
    </source>
</evidence>
<feature type="compositionally biased region" description="Basic and acidic residues" evidence="1">
    <location>
        <begin position="74"/>
        <end position="87"/>
    </location>
</feature>
<sequence length="333" mass="35723">MFPDQRDAELTGRSVEREPGNGVESAVEDPRPDEEPWRPESGGGEPEEHAATQPESEPEIRRRTRRRAVPPRASESDADRDETPGERTRRRAVPPRASESDADRDEMPGERTRRRAVPREGVETGRHGREDAGEDAGDESAAVSESAAKSEPDAESESEAPAKTGSEAAESRRGLVGRRRAVSIGAVAGVVVLVLVWVSSLSSVQTILRQSFSRLPTAYTEMYLSGTPTVSGITLSVPVTVVNHATTQDSFTLKVWTVNGVGKTDTTTSIKVTPKHGEATVVVKVAVQISSDAQVLWINLVGQPQTLHYRIAGEAIPSPTATASATPTTTAKH</sequence>
<keyword evidence="4" id="KW-1185">Reference proteome</keyword>
<keyword evidence="2" id="KW-1133">Transmembrane helix</keyword>
<comment type="caution">
    <text evidence="3">The sequence shown here is derived from an EMBL/GenBank/DDBJ whole genome shotgun (WGS) entry which is preliminary data.</text>
</comment>